<evidence type="ECO:0000256" key="2">
    <source>
        <dbReference type="SAM" id="Phobius"/>
    </source>
</evidence>
<name>A0AAD7DIK9_MYCRO</name>
<feature type="compositionally biased region" description="Basic and acidic residues" evidence="1">
    <location>
        <begin position="252"/>
        <end position="273"/>
    </location>
</feature>
<feature type="region of interest" description="Disordered" evidence="1">
    <location>
        <begin position="215"/>
        <end position="308"/>
    </location>
</feature>
<keyword evidence="2" id="KW-1133">Transmembrane helix</keyword>
<feature type="transmembrane region" description="Helical" evidence="2">
    <location>
        <begin position="41"/>
        <end position="66"/>
    </location>
</feature>
<feature type="compositionally biased region" description="Basic residues" evidence="1">
    <location>
        <begin position="274"/>
        <end position="284"/>
    </location>
</feature>
<comment type="caution">
    <text evidence="3">The sequence shown here is derived from an EMBL/GenBank/DDBJ whole genome shotgun (WGS) entry which is preliminary data.</text>
</comment>
<gene>
    <name evidence="3" type="ORF">B0H17DRAFT_1179868</name>
</gene>
<dbReference type="Proteomes" id="UP001221757">
    <property type="component" value="Unassembled WGS sequence"/>
</dbReference>
<evidence type="ECO:0000313" key="4">
    <source>
        <dbReference type="Proteomes" id="UP001221757"/>
    </source>
</evidence>
<organism evidence="3 4">
    <name type="scientific">Mycena rosella</name>
    <name type="common">Pink bonnet</name>
    <name type="synonym">Agaricus rosellus</name>
    <dbReference type="NCBI Taxonomy" id="1033263"/>
    <lineage>
        <taxon>Eukaryota</taxon>
        <taxon>Fungi</taxon>
        <taxon>Dikarya</taxon>
        <taxon>Basidiomycota</taxon>
        <taxon>Agaricomycotina</taxon>
        <taxon>Agaricomycetes</taxon>
        <taxon>Agaricomycetidae</taxon>
        <taxon>Agaricales</taxon>
        <taxon>Marasmiineae</taxon>
        <taxon>Mycenaceae</taxon>
        <taxon>Mycena</taxon>
    </lineage>
</organism>
<keyword evidence="4" id="KW-1185">Reference proteome</keyword>
<keyword evidence="2" id="KW-0812">Transmembrane</keyword>
<protein>
    <submittedName>
        <fullName evidence="3">Uncharacterized protein</fullName>
    </submittedName>
</protein>
<keyword evidence="2" id="KW-0472">Membrane</keyword>
<sequence>MQLLRQIAVTYDDRGPNKGLPKRGTLFASRPEALAGHWQQWVVVNLVLFFLPGMTACLILLHSLFYRAIPASISDPFTFAWNLVFFSGVSGSSLVFIVLSIPPGPGLDSKSAAASFALVIYVPTSDEQLVWKAVVHNIHYWVEIMFSSCSSRLIYSSAAVTDDTTIGDLYDHLTSLGFLSSVGLLHLYFMQGGRRVHWGDTMGSLGLGPLSHLEMRVTVPGGSPGSNSDDPEPSEPGPSRQSGRRQTAAGEARMEEVLAAEHVDEFGRPEKSKSQLKKRKRKSKAGTVNTDDEDDDFSGSSGSGSDDSDIEEIIVTAYKNTITYRLDVLLITILSFRRIKNTQVFWEWVRFLRNVHAGCKLPPNFYTRPENLEN</sequence>
<evidence type="ECO:0000256" key="1">
    <source>
        <dbReference type="SAM" id="MobiDB-lite"/>
    </source>
</evidence>
<reference evidence="3" key="1">
    <citation type="submission" date="2023-03" db="EMBL/GenBank/DDBJ databases">
        <title>Massive genome expansion in bonnet fungi (Mycena s.s.) driven by repeated elements and novel gene families across ecological guilds.</title>
        <authorList>
            <consortium name="Lawrence Berkeley National Laboratory"/>
            <person name="Harder C.B."/>
            <person name="Miyauchi S."/>
            <person name="Viragh M."/>
            <person name="Kuo A."/>
            <person name="Thoen E."/>
            <person name="Andreopoulos B."/>
            <person name="Lu D."/>
            <person name="Skrede I."/>
            <person name="Drula E."/>
            <person name="Henrissat B."/>
            <person name="Morin E."/>
            <person name="Kohler A."/>
            <person name="Barry K."/>
            <person name="LaButti K."/>
            <person name="Morin E."/>
            <person name="Salamov A."/>
            <person name="Lipzen A."/>
            <person name="Mereny Z."/>
            <person name="Hegedus B."/>
            <person name="Baldrian P."/>
            <person name="Stursova M."/>
            <person name="Weitz H."/>
            <person name="Taylor A."/>
            <person name="Grigoriev I.V."/>
            <person name="Nagy L.G."/>
            <person name="Martin F."/>
            <person name="Kauserud H."/>
        </authorList>
    </citation>
    <scope>NUCLEOTIDE SEQUENCE</scope>
    <source>
        <strain evidence="3">CBHHK067</strain>
    </source>
</reference>
<dbReference type="AlphaFoldDB" id="A0AAD7DIK9"/>
<feature type="transmembrane region" description="Helical" evidence="2">
    <location>
        <begin position="78"/>
        <end position="101"/>
    </location>
</feature>
<accession>A0AAD7DIK9</accession>
<dbReference type="EMBL" id="JARKIE010000064">
    <property type="protein sequence ID" value="KAJ7690463.1"/>
    <property type="molecule type" value="Genomic_DNA"/>
</dbReference>
<proteinExistence type="predicted"/>
<evidence type="ECO:0000313" key="3">
    <source>
        <dbReference type="EMBL" id="KAJ7690463.1"/>
    </source>
</evidence>